<feature type="signal peptide" evidence="19">
    <location>
        <begin position="1"/>
        <end position="20"/>
    </location>
</feature>
<feature type="domain" description="EF-hand" evidence="20">
    <location>
        <begin position="956"/>
        <end position="991"/>
    </location>
</feature>
<evidence type="ECO:0000256" key="8">
    <source>
        <dbReference type="ARBA" id="ARBA00022827"/>
    </source>
</evidence>
<gene>
    <name evidence="22" type="ORF">EGW08_020240</name>
</gene>
<feature type="transmembrane region" description="Helical" evidence="18">
    <location>
        <begin position="1220"/>
        <end position="1240"/>
    </location>
</feature>
<feature type="domain" description="FAD-binding FR-type" evidence="21">
    <location>
        <begin position="1300"/>
        <end position="1405"/>
    </location>
</feature>
<dbReference type="InterPro" id="IPR010255">
    <property type="entry name" value="Haem_peroxidase_sf"/>
</dbReference>
<evidence type="ECO:0000256" key="6">
    <source>
        <dbReference type="ARBA" id="ARBA00022723"/>
    </source>
</evidence>
<organism evidence="22 23">
    <name type="scientific">Elysia chlorotica</name>
    <name type="common">Eastern emerald elysia</name>
    <name type="synonym">Sea slug</name>
    <dbReference type="NCBI Taxonomy" id="188477"/>
    <lineage>
        <taxon>Eukaryota</taxon>
        <taxon>Metazoa</taxon>
        <taxon>Spiralia</taxon>
        <taxon>Lophotrochozoa</taxon>
        <taxon>Mollusca</taxon>
        <taxon>Gastropoda</taxon>
        <taxon>Heterobranchia</taxon>
        <taxon>Euthyneura</taxon>
        <taxon>Panpulmonata</taxon>
        <taxon>Sacoglossa</taxon>
        <taxon>Placobranchoidea</taxon>
        <taxon>Plakobranchidae</taxon>
        <taxon>Elysia</taxon>
    </lineage>
</organism>
<accession>A0A433SRU0</accession>
<proteinExistence type="inferred from homology"/>
<dbReference type="SFLD" id="SFLDS00052">
    <property type="entry name" value="Ferric_Reductase_Domain"/>
    <property type="match status" value="1"/>
</dbReference>
<feature type="binding site" description="axial binding residue" evidence="17">
    <location>
        <position position="348"/>
    </location>
    <ligand>
        <name>heme b</name>
        <dbReference type="ChEBI" id="CHEBI:60344"/>
    </ligand>
    <ligandPart>
        <name>Fe</name>
        <dbReference type="ChEBI" id="CHEBI:18248"/>
    </ligandPart>
</feature>
<evidence type="ECO:0000313" key="22">
    <source>
        <dbReference type="EMBL" id="RUS71992.1"/>
    </source>
</evidence>
<evidence type="ECO:0000256" key="19">
    <source>
        <dbReference type="SAM" id="SignalP"/>
    </source>
</evidence>
<dbReference type="Gene3D" id="3.40.50.80">
    <property type="entry name" value="Nucleotide-binding domain of ferredoxin-NADP reductase (FNR) module"/>
    <property type="match status" value="1"/>
</dbReference>
<dbReference type="SFLD" id="SFLDG01168">
    <property type="entry name" value="Ferric_reductase_subgroup_(FRE"/>
    <property type="match status" value="1"/>
</dbReference>
<keyword evidence="17" id="KW-0349">Heme</keyword>
<dbReference type="GO" id="GO:0020037">
    <property type="term" value="F:heme binding"/>
    <property type="evidence" value="ECO:0007669"/>
    <property type="project" value="InterPro"/>
</dbReference>
<dbReference type="InterPro" id="IPR013121">
    <property type="entry name" value="Fe_red_NAD-bd_6"/>
</dbReference>
<evidence type="ECO:0000256" key="15">
    <source>
        <dbReference type="ARBA" id="ARBA00047455"/>
    </source>
</evidence>
<dbReference type="PANTHER" id="PTHR11972">
    <property type="entry name" value="NADPH OXIDASE"/>
    <property type="match status" value="1"/>
</dbReference>
<comment type="catalytic activity">
    <reaction evidence="15">
        <text>NADH + O2 + H(+) = H2O2 + NAD(+)</text>
        <dbReference type="Rhea" id="RHEA:11264"/>
        <dbReference type="ChEBI" id="CHEBI:15378"/>
        <dbReference type="ChEBI" id="CHEBI:15379"/>
        <dbReference type="ChEBI" id="CHEBI:16240"/>
        <dbReference type="ChEBI" id="CHEBI:57540"/>
        <dbReference type="ChEBI" id="CHEBI:57945"/>
        <dbReference type="EC" id="1.6.3.1"/>
    </reaction>
</comment>
<evidence type="ECO:0000256" key="3">
    <source>
        <dbReference type="ARBA" id="ARBA00012698"/>
    </source>
</evidence>
<dbReference type="InterPro" id="IPR050369">
    <property type="entry name" value="RBOH/FRE"/>
</dbReference>
<dbReference type="EMBL" id="RQTK01001132">
    <property type="protein sequence ID" value="RUS71992.1"/>
    <property type="molecule type" value="Genomic_DNA"/>
</dbReference>
<keyword evidence="13 18" id="KW-0472">Membrane</keyword>
<dbReference type="GO" id="GO:0016174">
    <property type="term" value="F:NAD(P)H oxidase H2O2-forming activity"/>
    <property type="evidence" value="ECO:0007669"/>
    <property type="project" value="UniProtKB-EC"/>
</dbReference>
<keyword evidence="12" id="KW-0560">Oxidoreductase</keyword>
<keyword evidence="5 18" id="KW-0812">Transmembrane</keyword>
<dbReference type="PANTHER" id="PTHR11972:SF208">
    <property type="entry name" value="DUAL OXIDASE-LIKE PROTEIN"/>
    <property type="match status" value="1"/>
</dbReference>
<feature type="transmembrane region" description="Helical" evidence="18">
    <location>
        <begin position="1077"/>
        <end position="1100"/>
    </location>
</feature>
<dbReference type="SUPFAM" id="SSF52343">
    <property type="entry name" value="Ferredoxin reductase-like, C-terminal NADP-linked domain"/>
    <property type="match status" value="1"/>
</dbReference>
<dbReference type="GO" id="GO:0006979">
    <property type="term" value="P:response to oxidative stress"/>
    <property type="evidence" value="ECO:0007669"/>
    <property type="project" value="InterPro"/>
</dbReference>
<comment type="caution">
    <text evidence="22">The sequence shown here is derived from an EMBL/GenBank/DDBJ whole genome shotgun (WGS) entry which is preliminary data.</text>
</comment>
<evidence type="ECO:0000256" key="1">
    <source>
        <dbReference type="ARBA" id="ARBA00004141"/>
    </source>
</evidence>
<dbReference type="SUPFAM" id="SSF63380">
    <property type="entry name" value="Riboflavin synthase domain-like"/>
    <property type="match status" value="1"/>
</dbReference>
<dbReference type="PROSITE" id="PS51384">
    <property type="entry name" value="FAD_FR"/>
    <property type="match status" value="1"/>
</dbReference>
<keyword evidence="10" id="KW-0521">NADP</keyword>
<dbReference type="GO" id="GO:0016175">
    <property type="term" value="F:superoxide-generating NAD(P)H oxidase activity"/>
    <property type="evidence" value="ECO:0007669"/>
    <property type="project" value="TreeGrafter"/>
</dbReference>
<feature type="domain" description="EF-hand" evidence="20">
    <location>
        <begin position="875"/>
        <end position="910"/>
    </location>
</feature>
<comment type="subcellular location">
    <subcellularLocation>
        <location evidence="1">Membrane</location>
        <topology evidence="1">Multi-pass membrane protein</topology>
    </subcellularLocation>
</comment>
<dbReference type="FunFam" id="2.40.30.10:FF:000059">
    <property type="entry name" value="dual oxidase isoform X1"/>
    <property type="match status" value="1"/>
</dbReference>
<evidence type="ECO:0000256" key="14">
    <source>
        <dbReference type="ARBA" id="ARBA00023324"/>
    </source>
</evidence>
<dbReference type="InterPro" id="IPR017927">
    <property type="entry name" value="FAD-bd_FR_type"/>
</dbReference>
<dbReference type="Proteomes" id="UP000271974">
    <property type="component" value="Unassembled WGS sequence"/>
</dbReference>
<evidence type="ECO:0000256" key="5">
    <source>
        <dbReference type="ARBA" id="ARBA00022692"/>
    </source>
</evidence>
<keyword evidence="23" id="KW-1185">Reference proteome</keyword>
<keyword evidence="17" id="KW-0408">Iron</keyword>
<evidence type="ECO:0000256" key="2">
    <source>
        <dbReference type="ARBA" id="ARBA00005644"/>
    </source>
</evidence>
<keyword evidence="14" id="KW-0376">Hydrogen peroxide</keyword>
<dbReference type="Gene3D" id="1.10.238.10">
    <property type="entry name" value="EF-hand"/>
    <property type="match status" value="1"/>
</dbReference>
<dbReference type="InterPro" id="IPR013112">
    <property type="entry name" value="FAD-bd_8"/>
</dbReference>
<dbReference type="InterPro" id="IPR013130">
    <property type="entry name" value="Fe3_Rdtase_TM_dom"/>
</dbReference>
<comment type="similarity">
    <text evidence="2">In the N-terminal section; belongs to the peroxidase family.</text>
</comment>
<feature type="transmembrane region" description="Helical" evidence="18">
    <location>
        <begin position="1120"/>
        <end position="1141"/>
    </location>
</feature>
<evidence type="ECO:0000256" key="12">
    <source>
        <dbReference type="ARBA" id="ARBA00023002"/>
    </source>
</evidence>
<feature type="transmembrane region" description="Helical" evidence="18">
    <location>
        <begin position="1162"/>
        <end position="1185"/>
    </location>
</feature>
<keyword evidence="6 17" id="KW-0479">Metal-binding</keyword>
<dbReference type="Gene3D" id="2.40.30.10">
    <property type="entry name" value="Translation factors"/>
    <property type="match status" value="1"/>
</dbReference>
<evidence type="ECO:0000256" key="13">
    <source>
        <dbReference type="ARBA" id="ARBA00023136"/>
    </source>
</evidence>
<feature type="transmembrane region" description="Helical" evidence="18">
    <location>
        <begin position="1247"/>
        <end position="1266"/>
    </location>
</feature>
<protein>
    <recommendedName>
        <fullName evidence="3">NAD(P)H oxidase (H2O2-forming)</fullName>
        <ecNumber evidence="3">1.6.3.1</ecNumber>
    </recommendedName>
</protein>
<feature type="domain" description="EF-hand" evidence="20">
    <location>
        <begin position="911"/>
        <end position="946"/>
    </location>
</feature>
<dbReference type="SMART" id="SM00054">
    <property type="entry name" value="EFh"/>
    <property type="match status" value="3"/>
</dbReference>
<dbReference type="GO" id="GO:0004601">
    <property type="term" value="F:peroxidase activity"/>
    <property type="evidence" value="ECO:0007669"/>
    <property type="project" value="InterPro"/>
</dbReference>
<evidence type="ECO:0000313" key="23">
    <source>
        <dbReference type="Proteomes" id="UP000271974"/>
    </source>
</evidence>
<dbReference type="PROSITE" id="PS50292">
    <property type="entry name" value="PEROXIDASE_3"/>
    <property type="match status" value="1"/>
</dbReference>
<dbReference type="STRING" id="188477.A0A433SRU0"/>
<keyword evidence="14" id="KW-0575">Peroxidase</keyword>
<evidence type="ECO:0000256" key="17">
    <source>
        <dbReference type="PIRSR" id="PIRSR619791-2"/>
    </source>
</evidence>
<reference evidence="22 23" key="1">
    <citation type="submission" date="2019-01" db="EMBL/GenBank/DDBJ databases">
        <title>A draft genome assembly of the solar-powered sea slug Elysia chlorotica.</title>
        <authorList>
            <person name="Cai H."/>
            <person name="Li Q."/>
            <person name="Fang X."/>
            <person name="Li J."/>
            <person name="Curtis N.E."/>
            <person name="Altenburger A."/>
            <person name="Shibata T."/>
            <person name="Feng M."/>
            <person name="Maeda T."/>
            <person name="Schwartz J.A."/>
            <person name="Shigenobu S."/>
            <person name="Lundholm N."/>
            <person name="Nishiyama T."/>
            <person name="Yang H."/>
            <person name="Hasebe M."/>
            <person name="Li S."/>
            <person name="Pierce S.K."/>
            <person name="Wang J."/>
        </authorList>
    </citation>
    <scope>NUCLEOTIDE SEQUENCE [LARGE SCALE GENOMIC DNA]</scope>
    <source>
        <strain evidence="22">EC2010</strain>
        <tissue evidence="22">Whole organism of an adult</tissue>
    </source>
</reference>
<evidence type="ECO:0000256" key="9">
    <source>
        <dbReference type="ARBA" id="ARBA00022837"/>
    </source>
</evidence>
<dbReference type="InterPro" id="IPR039261">
    <property type="entry name" value="FNR_nucleotide-bd"/>
</dbReference>
<dbReference type="InterPro" id="IPR037120">
    <property type="entry name" value="Haem_peroxidase_sf_animal"/>
</dbReference>
<evidence type="ECO:0000259" key="21">
    <source>
        <dbReference type="PROSITE" id="PS51384"/>
    </source>
</evidence>
<dbReference type="PROSITE" id="PS50222">
    <property type="entry name" value="EF_HAND_2"/>
    <property type="match status" value="3"/>
</dbReference>
<keyword evidence="4" id="KW-0285">Flavoprotein</keyword>
<dbReference type="GO" id="GO:0009653">
    <property type="term" value="P:anatomical structure morphogenesis"/>
    <property type="evidence" value="ECO:0007669"/>
    <property type="project" value="UniProtKB-ARBA"/>
</dbReference>
<dbReference type="Pfam" id="PF08030">
    <property type="entry name" value="NAD_binding_6"/>
    <property type="match status" value="1"/>
</dbReference>
<evidence type="ECO:0000259" key="20">
    <source>
        <dbReference type="PROSITE" id="PS50222"/>
    </source>
</evidence>
<evidence type="ECO:0000256" key="11">
    <source>
        <dbReference type="ARBA" id="ARBA00022989"/>
    </source>
</evidence>
<evidence type="ECO:0000256" key="4">
    <source>
        <dbReference type="ARBA" id="ARBA00022630"/>
    </source>
</evidence>
<dbReference type="OrthoDB" id="6019201at2759"/>
<dbReference type="GO" id="GO:0042744">
    <property type="term" value="P:hydrogen peroxide catabolic process"/>
    <property type="evidence" value="ECO:0007669"/>
    <property type="project" value="UniProtKB-KW"/>
</dbReference>
<dbReference type="GO" id="GO:0005509">
    <property type="term" value="F:calcium ion binding"/>
    <property type="evidence" value="ECO:0007669"/>
    <property type="project" value="InterPro"/>
</dbReference>
<dbReference type="EC" id="1.6.3.1" evidence="3"/>
<dbReference type="GO" id="GO:0042742">
    <property type="term" value="P:defense response to bacterium"/>
    <property type="evidence" value="ECO:0007669"/>
    <property type="project" value="UniProtKB-ARBA"/>
</dbReference>
<keyword evidence="11 18" id="KW-1133">Transmembrane helix</keyword>
<keyword evidence="9" id="KW-0106">Calcium</keyword>
<evidence type="ECO:0000256" key="10">
    <source>
        <dbReference type="ARBA" id="ARBA00022857"/>
    </source>
</evidence>
<keyword evidence="7" id="KW-0677">Repeat</keyword>
<keyword evidence="19" id="KW-0732">Signal</keyword>
<sequence length="1580" mass="180794">MTRWLSEFLILLALFLSVCSDEFERHPNDGWYNNLVHPDWGAVDTHLLRLSPTDYSDGVYQPSGKERPNPFTISQIAFQGSNTLGSSRNRNALLVFFGQQLVEEIMDAQRPGCPIEFFNIPVPKDHAYNPDGKDNLEMPFRRARFDQRTGVSPNNPRQQLNEITPYMDGTLVYGPGKAVEDAIRSFKNGFLKTTSQNIKESFPEQNSIRLPYANPPSPRDHELKPVTRFRLYGNPRSHENPFLVTLSIVWFRYHNYVASRLKRKNPSMDDEALFLAARKRVIGQYQKITMYEWLPTFLEIKAGDKDETFNMADYPYKGGGKNIYKGYSPNIHPGISSEFQAAAMRFGHTLVPAGVKTKRIRRSCFDSQRPVKARFTTKANGYRNGDTEINVTGIRLCNSYWVPEEAIEEPPGVDEIVRGMVYTRSAREDNILVSDIREHLFGTLDWSRRDLGALNIQRGRDLGLPGYNAVREAYGLPRKESWEDINVQGLYSNEINNLKNLYGNTSAPDDLDLFPGGLLETTSDGPGELFRAIILDQFLRIRHGDRFWYENENTGLYSREEIQEINATTFFDVLNQVTSFYKRFVMKSIQPSNVFICRRSVNSTDCGCVNPDFESMSSMMGDRETKEECVPLKHYDYFSGSELAFSLTVIISLLALPVTVVIMWLMVSYRQLNERTKLISDAPRVAGPNEFFATEWVGSNVYGLLNNRAVKIILDSQRMKMKVVTLQGRVARMLDLRCRLKDEDNTSKPVAQITLSCDKGYKMFLLAVPGEVDLVLYFPTMHERGIAFDVLKKFFESKNWELNENTPKGESVLWKEAKTMDMRKQVLAKFFQRVVSDVSGKAENLDSSSLGELEQEALNTKLTRTEFADALGLQPHSLFVRNMFLLVDSTGDGFVSFDEFKAYFGILCSGNADMKAEMFFKMFDTTRSGKLYRENYKKMIKSLVELNETEDGNNVDINALVDRMFQQMGKGKTGFLTLNEFKTIMFSDAADLWQTATLNLDMTSNTARPITRAQSVNHRAQSIVARYSRKTRMRRAQSLVNIPQVEVPATSASPPTSPQGLLFQRTARYVENHSRSIFWVALYTIVTCGIFIERAHYYSLEREHAGLRRIAGYGVSVTRGAASAQMFTFAGLMLTMCRNTITFYRETFLNRFIPLDNTHDMHIYTAALAVFFTVMHVIGHLVNFYHISTQASSDLNCYFREYFRPTHVLASFQYWTYKTMTGFTGILLVIVMVVMYVFAVPYARRNLFKYFSVTHSLYIVLYILLFMHGSARLVQDPLWGNFCVGPVALFLLDKLWSLSRKKVLLPVHKATLLPSGVINLVFKRPLSFDYYSGQWVRIACPRLGKFEYHPFTLTSSPHEDCLSLHIRAVGPWTKNLRHLFEANVDGRKGYPHIYVDGPFGESHQDWYKFPVSVLVGAGIGITPFASILKDIANRAKNLSRLPCQKVYFLWVTRTQRSFEWMTDIIRQVEATDNNNFVDVQICITQLKQKFDLRTTMLYICERHFQKIAGLSMFTGLRAKTHFGRPKFTEFFEALKIVHEHVPQIGVFSCGPAALTRNVNQACAENNAYTGPSLINHYENF</sequence>
<dbReference type="Pfam" id="PF01794">
    <property type="entry name" value="Ferric_reduct"/>
    <property type="match status" value="1"/>
</dbReference>
<dbReference type="InterPro" id="IPR017938">
    <property type="entry name" value="Riboflavin_synthase-like_b-brl"/>
</dbReference>
<evidence type="ECO:0000256" key="16">
    <source>
        <dbReference type="ARBA" id="ARBA00048762"/>
    </source>
</evidence>
<dbReference type="CDD" id="cd06186">
    <property type="entry name" value="NOX_Duox_like_FAD_NADP"/>
    <property type="match status" value="1"/>
</dbReference>
<feature type="chain" id="PRO_5019070221" description="NAD(P)H oxidase (H2O2-forming)" evidence="19">
    <location>
        <begin position="21"/>
        <end position="1580"/>
    </location>
</feature>
<evidence type="ECO:0000256" key="18">
    <source>
        <dbReference type="SAM" id="Phobius"/>
    </source>
</evidence>
<dbReference type="InterPro" id="IPR011992">
    <property type="entry name" value="EF-hand-dom_pair"/>
</dbReference>
<dbReference type="GO" id="GO:0043020">
    <property type="term" value="C:NADPH oxidase complex"/>
    <property type="evidence" value="ECO:0007669"/>
    <property type="project" value="TreeGrafter"/>
</dbReference>
<dbReference type="SUPFAM" id="SSF47473">
    <property type="entry name" value="EF-hand"/>
    <property type="match status" value="1"/>
</dbReference>
<dbReference type="InterPro" id="IPR019791">
    <property type="entry name" value="Haem_peroxidase_animal"/>
</dbReference>
<keyword evidence="8" id="KW-0274">FAD</keyword>
<dbReference type="CDD" id="cd00051">
    <property type="entry name" value="EFh"/>
    <property type="match status" value="2"/>
</dbReference>
<dbReference type="InterPro" id="IPR002048">
    <property type="entry name" value="EF_hand_dom"/>
</dbReference>
<comment type="catalytic activity">
    <reaction evidence="16">
        <text>NADPH + O2 + H(+) = H2O2 + NADP(+)</text>
        <dbReference type="Rhea" id="RHEA:11260"/>
        <dbReference type="ChEBI" id="CHEBI:15378"/>
        <dbReference type="ChEBI" id="CHEBI:15379"/>
        <dbReference type="ChEBI" id="CHEBI:16240"/>
        <dbReference type="ChEBI" id="CHEBI:57783"/>
        <dbReference type="ChEBI" id="CHEBI:58349"/>
        <dbReference type="EC" id="1.6.3.1"/>
    </reaction>
</comment>
<evidence type="ECO:0000256" key="7">
    <source>
        <dbReference type="ARBA" id="ARBA00022737"/>
    </source>
</evidence>
<name>A0A433SRU0_ELYCH</name>
<dbReference type="SFLD" id="SFLDG01169">
    <property type="entry name" value="NADPH_oxidase_subgroup_(NOX)"/>
    <property type="match status" value="1"/>
</dbReference>
<dbReference type="Pfam" id="PF03098">
    <property type="entry name" value="An_peroxidase"/>
    <property type="match status" value="1"/>
</dbReference>
<dbReference type="SUPFAM" id="SSF48113">
    <property type="entry name" value="Heme-dependent peroxidases"/>
    <property type="match status" value="1"/>
</dbReference>
<dbReference type="Gene3D" id="1.10.640.10">
    <property type="entry name" value="Haem peroxidase domain superfamily, animal type"/>
    <property type="match status" value="1"/>
</dbReference>
<dbReference type="GO" id="GO:0042554">
    <property type="term" value="P:superoxide anion generation"/>
    <property type="evidence" value="ECO:0007669"/>
    <property type="project" value="TreeGrafter"/>
</dbReference>
<dbReference type="PRINTS" id="PR00457">
    <property type="entry name" value="ANPEROXIDASE"/>
</dbReference>
<dbReference type="Pfam" id="PF08022">
    <property type="entry name" value="FAD_binding_8"/>
    <property type="match status" value="1"/>
</dbReference>
<feature type="transmembrane region" description="Helical" evidence="18">
    <location>
        <begin position="643"/>
        <end position="667"/>
    </location>
</feature>